<proteinExistence type="evidence at transcript level"/>
<dbReference type="AlphaFoldDB" id="F2DBP0"/>
<keyword evidence="1" id="KW-0472">Membrane</keyword>
<dbReference type="EMBL" id="AK361304">
    <property type="protein sequence ID" value="BAJ92511.1"/>
    <property type="molecule type" value="mRNA"/>
</dbReference>
<name>F2DBP0_HORVV</name>
<protein>
    <submittedName>
        <fullName evidence="2">Predicted protein</fullName>
    </submittedName>
</protein>
<organism evidence="2">
    <name type="scientific">Hordeum vulgare subsp. vulgare</name>
    <name type="common">Domesticated barley</name>
    <dbReference type="NCBI Taxonomy" id="112509"/>
    <lineage>
        <taxon>Eukaryota</taxon>
        <taxon>Viridiplantae</taxon>
        <taxon>Streptophyta</taxon>
        <taxon>Embryophyta</taxon>
        <taxon>Tracheophyta</taxon>
        <taxon>Spermatophyta</taxon>
        <taxon>Magnoliopsida</taxon>
        <taxon>Liliopsida</taxon>
        <taxon>Poales</taxon>
        <taxon>Poaceae</taxon>
        <taxon>BOP clade</taxon>
        <taxon>Pooideae</taxon>
        <taxon>Triticodae</taxon>
        <taxon>Triticeae</taxon>
        <taxon>Hordeinae</taxon>
        <taxon>Hordeum</taxon>
    </lineage>
</organism>
<evidence type="ECO:0000256" key="1">
    <source>
        <dbReference type="SAM" id="Phobius"/>
    </source>
</evidence>
<evidence type="ECO:0000313" key="2">
    <source>
        <dbReference type="EMBL" id="BAJ92511.1"/>
    </source>
</evidence>
<keyword evidence="1" id="KW-1133">Transmembrane helix</keyword>
<dbReference type="RefSeq" id="XP_044952559.1">
    <property type="nucleotide sequence ID" value="XM_045096624.1"/>
</dbReference>
<reference evidence="2" key="1">
    <citation type="journal article" date="2011" name="Plant Physiol.">
        <title>Comprehensive sequence analysis of 24,783 barley full-length cDNAs derived from 12 clone libraries.</title>
        <authorList>
            <person name="Matsumoto T."/>
            <person name="Tanaka T."/>
            <person name="Sakai H."/>
            <person name="Amano N."/>
            <person name="Kanamori H."/>
            <person name="Kurita K."/>
            <person name="Kikuta A."/>
            <person name="Kamiya K."/>
            <person name="Yamamoto M."/>
            <person name="Ikawa H."/>
            <person name="Fujii N."/>
            <person name="Hori K."/>
            <person name="Itoh T."/>
            <person name="Sato K."/>
        </authorList>
    </citation>
    <scope>NUCLEOTIDE SEQUENCE</scope>
</reference>
<sequence>MASVVIETHDAAAAGGGDVVFCVVILCMSVLSLVILAASSAVGCGDGAGEGRRRQRCGSRGNGPVFVGGRGCACGGCRAGAGVCGTYLS</sequence>
<keyword evidence="1" id="KW-0812">Transmembrane</keyword>
<dbReference type="GeneID" id="123402685"/>
<dbReference type="KEGG" id="hvg:123402685"/>
<feature type="transmembrane region" description="Helical" evidence="1">
    <location>
        <begin position="20"/>
        <end position="44"/>
    </location>
</feature>
<accession>F2DBP0</accession>